<dbReference type="Gene3D" id="3.30.1300.30">
    <property type="entry name" value="GSPII I/J protein-like"/>
    <property type="match status" value="1"/>
</dbReference>
<comment type="subunit">
    <text evidence="9">Type II secretion is composed of four main components: the outer membrane complex, the inner membrane complex, the cytoplasmic secretion ATPase and the periplasm-spanning pseudopilus.</text>
</comment>
<evidence type="ECO:0000256" key="1">
    <source>
        <dbReference type="ARBA" id="ARBA00004377"/>
    </source>
</evidence>
<comment type="function">
    <text evidence="9">Component of the type II secretion system required for the energy-dependent secretion of extracellular factors such as proteases and toxins from the periplasm.</text>
</comment>
<dbReference type="InterPro" id="IPR045584">
    <property type="entry name" value="Pilin-like"/>
</dbReference>
<dbReference type="InterPro" id="IPR012902">
    <property type="entry name" value="N_methyl_site"/>
</dbReference>
<dbReference type="Proteomes" id="UP000663207">
    <property type="component" value="Chromosome"/>
</dbReference>
<evidence type="ECO:0000259" key="10">
    <source>
        <dbReference type="Pfam" id="PF02501"/>
    </source>
</evidence>
<accession>A0ABX7R0X0</accession>
<keyword evidence="12" id="KW-1185">Reference proteome</keyword>
<evidence type="ECO:0000256" key="8">
    <source>
        <dbReference type="ARBA" id="ARBA00023136"/>
    </source>
</evidence>
<evidence type="ECO:0000256" key="2">
    <source>
        <dbReference type="ARBA" id="ARBA00008358"/>
    </source>
</evidence>
<dbReference type="SUPFAM" id="SSF54523">
    <property type="entry name" value="Pili subunits"/>
    <property type="match status" value="1"/>
</dbReference>
<dbReference type="PANTHER" id="PTHR38779">
    <property type="entry name" value="TYPE II SECRETION SYSTEM PROTEIN I-RELATED"/>
    <property type="match status" value="1"/>
</dbReference>
<evidence type="ECO:0000256" key="9">
    <source>
        <dbReference type="RuleBase" id="RU368030"/>
    </source>
</evidence>
<reference evidence="11 12" key="1">
    <citation type="submission" date="2021-03" db="EMBL/GenBank/DDBJ databases">
        <title>Novel species identification of genus Shewanella.</title>
        <authorList>
            <person name="Liu G."/>
            <person name="Zhang Q."/>
        </authorList>
    </citation>
    <scope>NUCLEOTIDE SEQUENCE [LARGE SCALE GENOMIC DNA]</scope>
    <source>
        <strain evidence="11 12">FJAT-52962</strain>
    </source>
</reference>
<dbReference type="EMBL" id="CP071502">
    <property type="protein sequence ID" value="QSX37439.1"/>
    <property type="molecule type" value="Genomic_DNA"/>
</dbReference>
<dbReference type="PANTHER" id="PTHR38779:SF2">
    <property type="entry name" value="TYPE II SECRETION SYSTEM PROTEIN I-RELATED"/>
    <property type="match status" value="1"/>
</dbReference>
<comment type="subcellular location">
    <subcellularLocation>
        <location evidence="1 9">Cell inner membrane</location>
        <topology evidence="1 9">Single-pass membrane protein</topology>
    </subcellularLocation>
</comment>
<keyword evidence="5 9" id="KW-0997">Cell inner membrane</keyword>
<dbReference type="Pfam" id="PF02501">
    <property type="entry name" value="T2SSI"/>
    <property type="match status" value="1"/>
</dbReference>
<feature type="transmembrane region" description="Helical" evidence="9">
    <location>
        <begin position="12"/>
        <end position="31"/>
    </location>
</feature>
<evidence type="ECO:0000256" key="3">
    <source>
        <dbReference type="ARBA" id="ARBA00022475"/>
    </source>
</evidence>
<dbReference type="InterPro" id="IPR010052">
    <property type="entry name" value="T2SS_protein-GspI"/>
</dbReference>
<dbReference type="InterPro" id="IPR003413">
    <property type="entry name" value="T2SS_GspI_C"/>
</dbReference>
<keyword evidence="6 9" id="KW-0812">Transmembrane</keyword>
<proteinExistence type="inferred from homology"/>
<evidence type="ECO:0000313" key="12">
    <source>
        <dbReference type="Proteomes" id="UP000663207"/>
    </source>
</evidence>
<keyword evidence="4 9" id="KW-0488">Methylation</keyword>
<evidence type="ECO:0000256" key="4">
    <source>
        <dbReference type="ARBA" id="ARBA00022481"/>
    </source>
</evidence>
<evidence type="ECO:0000256" key="6">
    <source>
        <dbReference type="ARBA" id="ARBA00022692"/>
    </source>
</evidence>
<comment type="similarity">
    <text evidence="2 9">Belongs to the GSP I family.</text>
</comment>
<evidence type="ECO:0000313" key="11">
    <source>
        <dbReference type="EMBL" id="QSX37439.1"/>
    </source>
</evidence>
<dbReference type="NCBIfam" id="TIGR02532">
    <property type="entry name" value="IV_pilin_GFxxxE"/>
    <property type="match status" value="1"/>
</dbReference>
<keyword evidence="7 9" id="KW-1133">Transmembrane helix</keyword>
<dbReference type="NCBIfam" id="TIGR01707">
    <property type="entry name" value="gspI"/>
    <property type="match status" value="1"/>
</dbReference>
<keyword evidence="3" id="KW-1003">Cell membrane</keyword>
<organism evidence="11 12">
    <name type="scientific">Shewanella sedimentimangrovi</name>
    <dbReference type="NCBI Taxonomy" id="2814293"/>
    <lineage>
        <taxon>Bacteria</taxon>
        <taxon>Pseudomonadati</taxon>
        <taxon>Pseudomonadota</taxon>
        <taxon>Gammaproteobacteria</taxon>
        <taxon>Alteromonadales</taxon>
        <taxon>Shewanellaceae</taxon>
        <taxon>Shewanella</taxon>
    </lineage>
</organism>
<dbReference type="PROSITE" id="PS00409">
    <property type="entry name" value="PROKAR_NTER_METHYL"/>
    <property type="match status" value="1"/>
</dbReference>
<sequence length="122" mass="13775">MKRSKGMTLLEVMVAMAVFAIAAVAMIQSIGDQMANMPVMEQRTLAQWVADNQMVEARLVKGFPAVGKKEGETELAGQTWYWRLEAIKTTDENFRLLKVSVSDDDRFKRIVAEVSSYVRKTD</sequence>
<dbReference type="RefSeq" id="WP_207380670.1">
    <property type="nucleotide sequence ID" value="NZ_CP071502.1"/>
</dbReference>
<gene>
    <name evidence="11" type="primary">gspI</name>
    <name evidence="11" type="ORF">JYB85_00835</name>
</gene>
<dbReference type="Pfam" id="PF07963">
    <property type="entry name" value="N_methyl"/>
    <property type="match status" value="1"/>
</dbReference>
<comment type="PTM">
    <text evidence="9">Cleaved by prepilin peptidase.</text>
</comment>
<protein>
    <recommendedName>
        <fullName evidence="9">Type II secretion system protein I</fullName>
        <shortName evidence="9">T2SS minor pseudopilin I</shortName>
    </recommendedName>
</protein>
<evidence type="ECO:0000256" key="5">
    <source>
        <dbReference type="ARBA" id="ARBA00022519"/>
    </source>
</evidence>
<feature type="domain" description="Type II secretion system protein GspI C-terminal" evidence="10">
    <location>
        <begin position="40"/>
        <end position="119"/>
    </location>
</feature>
<name>A0ABX7R0X0_9GAMM</name>
<evidence type="ECO:0000256" key="7">
    <source>
        <dbReference type="ARBA" id="ARBA00022989"/>
    </source>
</evidence>
<keyword evidence="8 9" id="KW-0472">Membrane</keyword>